<organism evidence="3 4">
    <name type="scientific">Chitinimonas lacunae</name>
    <dbReference type="NCBI Taxonomy" id="1963018"/>
    <lineage>
        <taxon>Bacteria</taxon>
        <taxon>Pseudomonadati</taxon>
        <taxon>Pseudomonadota</taxon>
        <taxon>Betaproteobacteria</taxon>
        <taxon>Neisseriales</taxon>
        <taxon>Chitinibacteraceae</taxon>
        <taxon>Chitinimonas</taxon>
    </lineage>
</organism>
<dbReference type="InterPro" id="IPR002656">
    <property type="entry name" value="Acyl_transf_3_dom"/>
</dbReference>
<evidence type="ECO:0000313" key="3">
    <source>
        <dbReference type="EMBL" id="MFC4161029.1"/>
    </source>
</evidence>
<proteinExistence type="predicted"/>
<dbReference type="InterPro" id="IPR050879">
    <property type="entry name" value="Acyltransferase_3"/>
</dbReference>
<feature type="domain" description="Acyltransferase 3" evidence="2">
    <location>
        <begin position="16"/>
        <end position="361"/>
    </location>
</feature>
<evidence type="ECO:0000256" key="1">
    <source>
        <dbReference type="SAM" id="Phobius"/>
    </source>
</evidence>
<keyword evidence="1" id="KW-0812">Transmembrane</keyword>
<feature type="transmembrane region" description="Helical" evidence="1">
    <location>
        <begin position="275"/>
        <end position="295"/>
    </location>
</feature>
<dbReference type="Pfam" id="PF01757">
    <property type="entry name" value="Acyl_transf_3"/>
    <property type="match status" value="1"/>
</dbReference>
<keyword evidence="4" id="KW-1185">Reference proteome</keyword>
<dbReference type="Proteomes" id="UP001595791">
    <property type="component" value="Unassembled WGS sequence"/>
</dbReference>
<keyword evidence="1" id="KW-1133">Transmembrane helix</keyword>
<dbReference type="GO" id="GO:0016746">
    <property type="term" value="F:acyltransferase activity"/>
    <property type="evidence" value="ECO:0007669"/>
    <property type="project" value="UniProtKB-KW"/>
</dbReference>
<feature type="transmembrane region" description="Helical" evidence="1">
    <location>
        <begin position="102"/>
        <end position="124"/>
    </location>
</feature>
<dbReference type="RefSeq" id="WP_378166506.1">
    <property type="nucleotide sequence ID" value="NZ_JBHSBU010000001.1"/>
</dbReference>
<dbReference type="EMBL" id="JBHSBU010000001">
    <property type="protein sequence ID" value="MFC4161029.1"/>
    <property type="molecule type" value="Genomic_DNA"/>
</dbReference>
<feature type="transmembrane region" description="Helical" evidence="1">
    <location>
        <begin position="344"/>
        <end position="365"/>
    </location>
</feature>
<accession>A0ABV8MSJ8</accession>
<feature type="transmembrane region" description="Helical" evidence="1">
    <location>
        <begin position="192"/>
        <end position="210"/>
    </location>
</feature>
<evidence type="ECO:0000313" key="4">
    <source>
        <dbReference type="Proteomes" id="UP001595791"/>
    </source>
</evidence>
<evidence type="ECO:0000259" key="2">
    <source>
        <dbReference type="Pfam" id="PF01757"/>
    </source>
</evidence>
<gene>
    <name evidence="3" type="ORF">ACFOW7_16965</name>
</gene>
<feature type="transmembrane region" description="Helical" evidence="1">
    <location>
        <begin position="250"/>
        <end position="269"/>
    </location>
</feature>
<dbReference type="PANTHER" id="PTHR23028:SF53">
    <property type="entry name" value="ACYL_TRANSF_3 DOMAIN-CONTAINING PROTEIN"/>
    <property type="match status" value="1"/>
</dbReference>
<keyword evidence="1" id="KW-0472">Membrane</keyword>
<name>A0ABV8MSJ8_9NEIS</name>
<feature type="transmembrane region" description="Helical" evidence="1">
    <location>
        <begin position="216"/>
        <end position="238"/>
    </location>
</feature>
<feature type="transmembrane region" description="Helical" evidence="1">
    <location>
        <begin position="60"/>
        <end position="81"/>
    </location>
</feature>
<reference evidence="4" key="1">
    <citation type="journal article" date="2019" name="Int. J. Syst. Evol. Microbiol.">
        <title>The Global Catalogue of Microorganisms (GCM) 10K type strain sequencing project: providing services to taxonomists for standard genome sequencing and annotation.</title>
        <authorList>
            <consortium name="The Broad Institute Genomics Platform"/>
            <consortium name="The Broad Institute Genome Sequencing Center for Infectious Disease"/>
            <person name="Wu L."/>
            <person name="Ma J."/>
        </authorList>
    </citation>
    <scope>NUCLEOTIDE SEQUENCE [LARGE SCALE GENOMIC DNA]</scope>
    <source>
        <strain evidence="4">LMG 29894</strain>
    </source>
</reference>
<dbReference type="EC" id="2.3.-.-" evidence="3"/>
<feature type="transmembrane region" description="Helical" evidence="1">
    <location>
        <begin position="159"/>
        <end position="180"/>
    </location>
</feature>
<dbReference type="PANTHER" id="PTHR23028">
    <property type="entry name" value="ACETYLTRANSFERASE"/>
    <property type="match status" value="1"/>
</dbReference>
<keyword evidence="3" id="KW-0808">Transferase</keyword>
<sequence length="393" mass="43486">MTSILHFQEESPGRNKRIDLLRGVAILCVLLLHYALAYGWKKHPLAALVDGALLRAVYHGNFGVTLFFVVSGYLITHLSLARWGSLSRIALRDFYLLRAARLLPALLLALGLIVTLGCLDLPFFDNRDGGHALPASYFIPAVLSVLTFWHNLLMQSEGYFNYCLNIYWSLSVEEAFYLLLPLAGWLLRRTRLLVLVCLLLIVIGPIYRTVHAHDELFFMYGYLACFDAIAMGCLVGLLAQRLGLSGRSAAGLRLLAALAFVALYLRGFAGWEGVSFSLVALCAAVYLLASVNDPAPGWGTGRLTAPLRWLGRHSYELYLFHIIVLGLQRNLLSREQLDSLGWSLWALLFLGGSALLAWLVARFVSLPANDALRRRYLPPGAGAARLMPAGTAR</sequence>
<comment type="caution">
    <text evidence="3">The sequence shown here is derived from an EMBL/GenBank/DDBJ whole genome shotgun (WGS) entry which is preliminary data.</text>
</comment>
<keyword evidence="3" id="KW-0012">Acyltransferase</keyword>
<protein>
    <submittedName>
        <fullName evidence="3">Acyltransferase family protein</fullName>
        <ecNumber evidence="3">2.3.-.-</ecNumber>
    </submittedName>
</protein>
<feature type="transmembrane region" description="Helical" evidence="1">
    <location>
        <begin position="20"/>
        <end position="40"/>
    </location>
</feature>